<dbReference type="OrthoDB" id="5207033at2759"/>
<dbReference type="AlphaFoldDB" id="A0A0G2DWQ4"/>
<dbReference type="Gene3D" id="1.20.58.340">
    <property type="entry name" value="Magnesium transport protein CorA, transmembrane region"/>
    <property type="match status" value="1"/>
</dbReference>
<feature type="transmembrane region" description="Helical" evidence="2">
    <location>
        <begin position="356"/>
        <end position="378"/>
    </location>
</feature>
<gene>
    <name evidence="3" type="ORF">UCRPC4_g06715</name>
</gene>
<organism evidence="3 4">
    <name type="scientific">Phaeomoniella chlamydospora</name>
    <name type="common">Phaeoacremonium chlamydosporum</name>
    <dbReference type="NCBI Taxonomy" id="158046"/>
    <lineage>
        <taxon>Eukaryota</taxon>
        <taxon>Fungi</taxon>
        <taxon>Dikarya</taxon>
        <taxon>Ascomycota</taxon>
        <taxon>Pezizomycotina</taxon>
        <taxon>Eurotiomycetes</taxon>
        <taxon>Chaetothyriomycetidae</taxon>
        <taxon>Phaeomoniellales</taxon>
        <taxon>Phaeomoniellaceae</taxon>
        <taxon>Phaeomoniella</taxon>
    </lineage>
</organism>
<comment type="caution">
    <text evidence="3">The sequence shown here is derived from an EMBL/GenBank/DDBJ whole genome shotgun (WGS) entry which is preliminary data.</text>
</comment>
<dbReference type="EMBL" id="LCWF01000222">
    <property type="protein sequence ID" value="KKY14586.1"/>
    <property type="molecule type" value="Genomic_DNA"/>
</dbReference>
<proteinExistence type="predicted"/>
<evidence type="ECO:0000313" key="3">
    <source>
        <dbReference type="EMBL" id="KKY14586.1"/>
    </source>
</evidence>
<feature type="transmembrane region" description="Helical" evidence="2">
    <location>
        <begin position="318"/>
        <end position="336"/>
    </location>
</feature>
<keyword evidence="2" id="KW-0812">Transmembrane</keyword>
<name>A0A0G2DWQ4_PHACM</name>
<dbReference type="Proteomes" id="UP000053317">
    <property type="component" value="Unassembled WGS sequence"/>
</dbReference>
<reference evidence="3 4" key="1">
    <citation type="submission" date="2015-05" db="EMBL/GenBank/DDBJ databases">
        <title>Distinctive expansion of gene families associated with plant cell wall degradation and secondary metabolism in the genomes of grapevine trunk pathogens.</title>
        <authorList>
            <person name="Lawrence D.P."/>
            <person name="Travadon R."/>
            <person name="Rolshausen P.E."/>
            <person name="Baumgartner K."/>
        </authorList>
    </citation>
    <scope>NUCLEOTIDE SEQUENCE [LARGE SCALE GENOMIC DNA]</scope>
    <source>
        <strain evidence="3">UCRPC4</strain>
    </source>
</reference>
<sequence>MKVLMIQTRNQTTARRSQLPLPRVLGQTPRPQTTEREYHGQLIRDIFEQGGFPLAAFGSYIKGHLTFVCVPSRISTRTSDHDNATAYYCSGTSWAIIWIYFPNLRHTAAILLHREGDGDDRKLEVINDLLRLQEHRGHPMLLGYVKTKISVGFTFDMLDDMNSETLELEQEIGFPTWDWILDREVQGKDNINDDHDQAVSRFNVLSGKLTNIRFRLRTFEQQIKFISRCNAKYAATLFDSDVRGKQECSQLQDMMDVIWDYTHVHLFDADTLAQRLANQMQSIFQLTNQRDSRANLAIADFNNELAWQAHGANSSMRTIAFVSLLFLPGTFVASFFDTPMFNWVPSEGKVLVAEPFWIYWTVSGLLTLILCAGWAQYLQSKRKWDRRHRWAASERFKDRIRRRRTNTSSENGSAGDVPNGNAVLPMSNGAMDPTILKAHGGKGLKEEMADVEIGFGVLNSIDHISIDD</sequence>
<protein>
    <submittedName>
        <fullName evidence="3">Uncharacterized protein</fullName>
    </submittedName>
</protein>
<evidence type="ECO:0000313" key="4">
    <source>
        <dbReference type="Proteomes" id="UP000053317"/>
    </source>
</evidence>
<keyword evidence="2" id="KW-1133">Transmembrane helix</keyword>
<evidence type="ECO:0000256" key="2">
    <source>
        <dbReference type="SAM" id="Phobius"/>
    </source>
</evidence>
<evidence type="ECO:0000256" key="1">
    <source>
        <dbReference type="SAM" id="MobiDB-lite"/>
    </source>
</evidence>
<keyword evidence="2" id="KW-0472">Membrane</keyword>
<feature type="region of interest" description="Disordered" evidence="1">
    <location>
        <begin position="401"/>
        <end position="421"/>
    </location>
</feature>
<reference evidence="3 4" key="2">
    <citation type="submission" date="2015-05" db="EMBL/GenBank/DDBJ databases">
        <authorList>
            <person name="Morales-Cruz A."/>
            <person name="Amrine K.C."/>
            <person name="Cantu D."/>
        </authorList>
    </citation>
    <scope>NUCLEOTIDE SEQUENCE [LARGE SCALE GENOMIC DNA]</scope>
    <source>
        <strain evidence="3">UCRPC4</strain>
    </source>
</reference>
<accession>A0A0G2DWQ4</accession>
<keyword evidence="4" id="KW-1185">Reference proteome</keyword>